<feature type="signal peptide" evidence="2">
    <location>
        <begin position="1"/>
        <end position="20"/>
    </location>
</feature>
<keyword evidence="3" id="KW-0614">Plasmid</keyword>
<dbReference type="EMBL" id="CP103143">
    <property type="protein sequence ID" value="UVQ77632.1"/>
    <property type="molecule type" value="Genomic_DNA"/>
</dbReference>
<gene>
    <name evidence="3" type="ORF">NXY30_29475</name>
</gene>
<evidence type="ECO:0008006" key="5">
    <source>
        <dbReference type="Google" id="ProtNLM"/>
    </source>
</evidence>
<evidence type="ECO:0000313" key="4">
    <source>
        <dbReference type="Proteomes" id="UP001060104"/>
    </source>
</evidence>
<dbReference type="RefSeq" id="WP_258903186.1">
    <property type="nucleotide sequence ID" value="NZ_CP103143.1"/>
</dbReference>
<protein>
    <recommendedName>
        <fullName evidence="5">Lipoprotein</fullName>
    </recommendedName>
</protein>
<reference evidence="3" key="1">
    <citation type="submission" date="2022-08" db="EMBL/GenBank/DDBJ databases">
        <title>Genome Sequencing of Bacteroides fragilis Group Isolates with Nanopore Technology.</title>
        <authorList>
            <person name="Tisza M.J."/>
            <person name="Smith D."/>
            <person name="Dekker J.P."/>
        </authorList>
    </citation>
    <scope>NUCLEOTIDE SEQUENCE</scope>
    <source>
        <strain evidence="3">BFG-527</strain>
        <plasmid evidence="3">unnamed2</plasmid>
    </source>
</reference>
<feature type="region of interest" description="Disordered" evidence="1">
    <location>
        <begin position="37"/>
        <end position="69"/>
    </location>
</feature>
<feature type="chain" id="PRO_5046997798" description="Lipoprotein" evidence="2">
    <location>
        <begin position="21"/>
        <end position="109"/>
    </location>
</feature>
<name>A0ABY5TME7_9BACE</name>
<organism evidence="3 4">
    <name type="scientific">Bacteroides faecis</name>
    <dbReference type="NCBI Taxonomy" id="674529"/>
    <lineage>
        <taxon>Bacteria</taxon>
        <taxon>Pseudomonadati</taxon>
        <taxon>Bacteroidota</taxon>
        <taxon>Bacteroidia</taxon>
        <taxon>Bacteroidales</taxon>
        <taxon>Bacteroidaceae</taxon>
        <taxon>Bacteroides</taxon>
    </lineage>
</organism>
<dbReference type="Proteomes" id="UP001060104">
    <property type="component" value="Plasmid unnamed2"/>
</dbReference>
<accession>A0ABY5TME7</accession>
<evidence type="ECO:0000256" key="2">
    <source>
        <dbReference type="SAM" id="SignalP"/>
    </source>
</evidence>
<proteinExistence type="predicted"/>
<geneLocation type="plasmid" evidence="3 4">
    <name>unnamed2</name>
</geneLocation>
<sequence>MKTVLIIIFTCLISSNCAYCQFYTVSKKKNYIEIQSTNTANRKENQSTPTIPSNNRENNTSCKTAQKDSTYASKPKINLLSLPLDSIYITSKFGKRTDPFSKKKRFIMG</sequence>
<evidence type="ECO:0000256" key="1">
    <source>
        <dbReference type="SAM" id="MobiDB-lite"/>
    </source>
</evidence>
<keyword evidence="4" id="KW-1185">Reference proteome</keyword>
<keyword evidence="2" id="KW-0732">Signal</keyword>
<evidence type="ECO:0000313" key="3">
    <source>
        <dbReference type="EMBL" id="UVQ77632.1"/>
    </source>
</evidence>